<proteinExistence type="predicted"/>
<reference evidence="3 4" key="1">
    <citation type="submission" date="2021-08" db="EMBL/GenBank/DDBJ databases">
        <authorList>
            <person name="Tuo L."/>
        </authorList>
    </citation>
    <scope>NUCLEOTIDE SEQUENCE [LARGE SCALE GENOMIC DNA]</scope>
    <source>
        <strain evidence="3 4">JCM 31229</strain>
    </source>
</reference>
<dbReference type="EMBL" id="JAINVV010000004">
    <property type="protein sequence ID" value="MBY8822166.1"/>
    <property type="molecule type" value="Genomic_DNA"/>
</dbReference>
<name>A0ABS7PLR7_9SPHN</name>
<keyword evidence="4" id="KW-1185">Reference proteome</keyword>
<sequence length="538" mass="60246">MMRRLAKSLAAALLASAAFSGAIAAPPVDPASYPRLDDKQMGHIRAIVTLAEQPDSDWSGMGSSEPGQGGFDAYRYQLAMMSYTLSLAHHRFTPAYRDLYRETDARLIHKMLLFDVWGFWELTSRGSKAFDPSLTVLGDGWIDPVKDQNIMYSGHLFQMVTTHEMLYGDARYSKPDAVTFVYDPFGRGLGRQDFKYDTHKLAQVLASQFEDNGWKGIECEPNAIFPECNQHPLLGFALYDRANGTDYFRRISKAFKEQFDALDYLDPKTSSFMMMYLIKQDKVIQRPTAWADGWSGSFMHAWYKPEVEQAYPTQRTNLLVDLADGTTTTRSEGENRSYSHDHGFFALLAGEVGDTATRDRMLAYADRYWSPRWVDGALFYPRQDLFRRADDGANVWRRVQPLTGNGLIGLARMNGKDGLYNLFNRPFDAAHFEQPYLTGIAYPDALVERAVYDEKAKALVATLKPGRDGGAPIRWSVAKLDPRKTYGVWMDGRPIATIAPGKAVAAPGSSVSVSVADGIATFAQPLPREASFVIAEDK</sequence>
<protein>
    <recommendedName>
        <fullName evidence="2">Linalool dehydratase/isomerase domain-containing protein</fullName>
    </recommendedName>
</protein>
<dbReference type="Proteomes" id="UP000706039">
    <property type="component" value="Unassembled WGS sequence"/>
</dbReference>
<dbReference type="Pfam" id="PF18566">
    <property type="entry name" value="Ldi"/>
    <property type="match status" value="1"/>
</dbReference>
<evidence type="ECO:0000256" key="1">
    <source>
        <dbReference type="SAM" id="SignalP"/>
    </source>
</evidence>
<dbReference type="InterPro" id="IPR041411">
    <property type="entry name" value="Ldi"/>
</dbReference>
<feature type="domain" description="Linalool dehydratase/isomerase" evidence="2">
    <location>
        <begin position="75"/>
        <end position="384"/>
    </location>
</feature>
<organism evidence="3 4">
    <name type="scientific">Sphingomonas colocasiae</name>
    <dbReference type="NCBI Taxonomy" id="1848973"/>
    <lineage>
        <taxon>Bacteria</taxon>
        <taxon>Pseudomonadati</taxon>
        <taxon>Pseudomonadota</taxon>
        <taxon>Alphaproteobacteria</taxon>
        <taxon>Sphingomonadales</taxon>
        <taxon>Sphingomonadaceae</taxon>
        <taxon>Sphingomonas</taxon>
    </lineage>
</organism>
<gene>
    <name evidence="3" type="ORF">K7G82_07685</name>
</gene>
<evidence type="ECO:0000313" key="4">
    <source>
        <dbReference type="Proteomes" id="UP000706039"/>
    </source>
</evidence>
<feature type="chain" id="PRO_5046111891" description="Linalool dehydratase/isomerase domain-containing protein" evidence="1">
    <location>
        <begin position="25"/>
        <end position="538"/>
    </location>
</feature>
<accession>A0ABS7PLR7</accession>
<dbReference type="RefSeq" id="WP_222989269.1">
    <property type="nucleotide sequence ID" value="NZ_JAINVV010000004.1"/>
</dbReference>
<evidence type="ECO:0000313" key="3">
    <source>
        <dbReference type="EMBL" id="MBY8822166.1"/>
    </source>
</evidence>
<comment type="caution">
    <text evidence="3">The sequence shown here is derived from an EMBL/GenBank/DDBJ whole genome shotgun (WGS) entry which is preliminary data.</text>
</comment>
<evidence type="ECO:0000259" key="2">
    <source>
        <dbReference type="Pfam" id="PF18566"/>
    </source>
</evidence>
<keyword evidence="1" id="KW-0732">Signal</keyword>
<feature type="signal peptide" evidence="1">
    <location>
        <begin position="1"/>
        <end position="24"/>
    </location>
</feature>